<dbReference type="PROSITE" id="PS51330">
    <property type="entry name" value="DHFR_2"/>
    <property type="match status" value="1"/>
</dbReference>
<evidence type="ECO:0000256" key="6">
    <source>
        <dbReference type="ARBA" id="ARBA00023002"/>
    </source>
</evidence>
<dbReference type="EMBL" id="BJYS01000052">
    <property type="protein sequence ID" value="GEO07155.1"/>
    <property type="molecule type" value="Genomic_DNA"/>
</dbReference>
<accession>A0A512B5A7</accession>
<keyword evidence="4 8" id="KW-0554">One-carbon metabolism</keyword>
<evidence type="ECO:0000256" key="9">
    <source>
        <dbReference type="RuleBase" id="RU004474"/>
    </source>
</evidence>
<gene>
    <name evidence="11" type="primary">folA</name>
    <name evidence="11" type="ORF">AAE02nite_48190</name>
</gene>
<evidence type="ECO:0000313" key="11">
    <source>
        <dbReference type="EMBL" id="GEO07155.1"/>
    </source>
</evidence>
<evidence type="ECO:0000256" key="8">
    <source>
        <dbReference type="PIRNR" id="PIRNR000194"/>
    </source>
</evidence>
<proteinExistence type="inferred from homology"/>
<dbReference type="UniPathway" id="UPA00077">
    <property type="reaction ID" value="UER00158"/>
</dbReference>
<dbReference type="PROSITE" id="PS00075">
    <property type="entry name" value="DHFR_1"/>
    <property type="match status" value="1"/>
</dbReference>
<dbReference type="InterPro" id="IPR017925">
    <property type="entry name" value="DHFR_CS"/>
</dbReference>
<dbReference type="Pfam" id="PF00186">
    <property type="entry name" value="DHFR_1"/>
    <property type="match status" value="1"/>
</dbReference>
<evidence type="ECO:0000256" key="4">
    <source>
        <dbReference type="ARBA" id="ARBA00022563"/>
    </source>
</evidence>
<dbReference type="AlphaFoldDB" id="A0A512B5A7"/>
<evidence type="ECO:0000256" key="5">
    <source>
        <dbReference type="ARBA" id="ARBA00022857"/>
    </source>
</evidence>
<reference evidence="11 12" key="1">
    <citation type="submission" date="2019-07" db="EMBL/GenBank/DDBJ databases">
        <title>Whole genome shotgun sequence of Adhaeribacter aerolatus NBRC 106133.</title>
        <authorList>
            <person name="Hosoyama A."/>
            <person name="Uohara A."/>
            <person name="Ohji S."/>
            <person name="Ichikawa N."/>
        </authorList>
    </citation>
    <scope>NUCLEOTIDE SEQUENCE [LARGE SCALE GENOMIC DNA]</scope>
    <source>
        <strain evidence="11 12">NBRC 106133</strain>
    </source>
</reference>
<dbReference type="GO" id="GO:0050661">
    <property type="term" value="F:NADP binding"/>
    <property type="evidence" value="ECO:0007669"/>
    <property type="project" value="InterPro"/>
</dbReference>
<dbReference type="EC" id="1.5.1.3" evidence="3 8"/>
<evidence type="ECO:0000256" key="2">
    <source>
        <dbReference type="ARBA" id="ARBA00009539"/>
    </source>
</evidence>
<dbReference type="InterPro" id="IPR001796">
    <property type="entry name" value="DHFR_dom"/>
</dbReference>
<keyword evidence="5 8" id="KW-0521">NADP</keyword>
<dbReference type="GO" id="GO:0046654">
    <property type="term" value="P:tetrahydrofolate biosynthetic process"/>
    <property type="evidence" value="ECO:0007669"/>
    <property type="project" value="UniProtKB-UniPathway"/>
</dbReference>
<dbReference type="PANTHER" id="PTHR48069:SF3">
    <property type="entry name" value="DIHYDROFOLATE REDUCTASE"/>
    <property type="match status" value="1"/>
</dbReference>
<evidence type="ECO:0000256" key="7">
    <source>
        <dbReference type="ARBA" id="ARBA00025067"/>
    </source>
</evidence>
<dbReference type="GO" id="GO:0046452">
    <property type="term" value="P:dihydrofolate metabolic process"/>
    <property type="evidence" value="ECO:0007669"/>
    <property type="project" value="TreeGrafter"/>
</dbReference>
<dbReference type="InterPro" id="IPR012259">
    <property type="entry name" value="DHFR"/>
</dbReference>
<evidence type="ECO:0000256" key="3">
    <source>
        <dbReference type="ARBA" id="ARBA00012856"/>
    </source>
</evidence>
<protein>
    <recommendedName>
        <fullName evidence="3 8">Dihydrofolate reductase</fullName>
        <ecNumber evidence="3 8">1.5.1.3</ecNumber>
    </recommendedName>
</protein>
<comment type="function">
    <text evidence="7 8">Key enzyme in folate metabolism. Catalyzes an essential reaction for de novo glycine and purine synthesis, and for DNA precursor synthesis.</text>
</comment>
<feature type="domain" description="DHFR" evidence="10">
    <location>
        <begin position="15"/>
        <end position="174"/>
    </location>
</feature>
<evidence type="ECO:0000259" key="10">
    <source>
        <dbReference type="PROSITE" id="PS51330"/>
    </source>
</evidence>
<dbReference type="InterPro" id="IPR024072">
    <property type="entry name" value="DHFR-like_dom_sf"/>
</dbReference>
<comment type="similarity">
    <text evidence="2 8 9">Belongs to the dihydrofolate reductase family.</text>
</comment>
<sequence length="176" mass="20555">MKRFLLSERVQLYEMIASIFAMSENRVIGKDNKLPWHLPADLKFFKATTLHHPILMGRKTYESIGKPLPQRTSVIITHQPDYQVPGALVVNSLTEGIKTAQAIHPDIFIIGGAEILKEAFPLIDTMYLTHIHATFDGDVFYPDYNEQEWQEVWREDHEPDEKNKYPYSFLKLKRRK</sequence>
<dbReference type="PRINTS" id="PR00070">
    <property type="entry name" value="DHFR"/>
</dbReference>
<evidence type="ECO:0000256" key="1">
    <source>
        <dbReference type="ARBA" id="ARBA00004903"/>
    </source>
</evidence>
<name>A0A512B5A7_9BACT</name>
<organism evidence="11 12">
    <name type="scientific">Adhaeribacter aerolatus</name>
    <dbReference type="NCBI Taxonomy" id="670289"/>
    <lineage>
        <taxon>Bacteria</taxon>
        <taxon>Pseudomonadati</taxon>
        <taxon>Bacteroidota</taxon>
        <taxon>Cytophagia</taxon>
        <taxon>Cytophagales</taxon>
        <taxon>Hymenobacteraceae</taxon>
        <taxon>Adhaeribacter</taxon>
    </lineage>
</organism>
<comment type="pathway">
    <text evidence="1 8">Cofactor biosynthesis; tetrahydrofolate biosynthesis; 5,6,7,8-tetrahydrofolate from 7,8-dihydrofolate: step 1/1.</text>
</comment>
<dbReference type="PIRSF" id="PIRSF000194">
    <property type="entry name" value="DHFR"/>
    <property type="match status" value="1"/>
</dbReference>
<dbReference type="PANTHER" id="PTHR48069">
    <property type="entry name" value="DIHYDROFOLATE REDUCTASE"/>
    <property type="match status" value="1"/>
</dbReference>
<dbReference type="GO" id="GO:0006730">
    <property type="term" value="P:one-carbon metabolic process"/>
    <property type="evidence" value="ECO:0007669"/>
    <property type="project" value="UniProtKB-KW"/>
</dbReference>
<dbReference type="FunFam" id="3.40.430.10:FF:000009">
    <property type="entry name" value="Dihydrofolate reductase"/>
    <property type="match status" value="1"/>
</dbReference>
<dbReference type="Gene3D" id="3.40.430.10">
    <property type="entry name" value="Dihydrofolate Reductase, subunit A"/>
    <property type="match status" value="1"/>
</dbReference>
<keyword evidence="12" id="KW-1185">Reference proteome</keyword>
<dbReference type="Proteomes" id="UP000321532">
    <property type="component" value="Unassembled WGS sequence"/>
</dbReference>
<keyword evidence="6 8" id="KW-0560">Oxidoreductase</keyword>
<comment type="catalytic activity">
    <reaction evidence="8">
        <text>(6S)-5,6,7,8-tetrahydrofolate + NADP(+) = 7,8-dihydrofolate + NADPH + H(+)</text>
        <dbReference type="Rhea" id="RHEA:15009"/>
        <dbReference type="ChEBI" id="CHEBI:15378"/>
        <dbReference type="ChEBI" id="CHEBI:57451"/>
        <dbReference type="ChEBI" id="CHEBI:57453"/>
        <dbReference type="ChEBI" id="CHEBI:57783"/>
        <dbReference type="ChEBI" id="CHEBI:58349"/>
        <dbReference type="EC" id="1.5.1.3"/>
    </reaction>
</comment>
<dbReference type="CDD" id="cd00209">
    <property type="entry name" value="DHFR"/>
    <property type="match status" value="1"/>
</dbReference>
<dbReference type="GO" id="GO:0046655">
    <property type="term" value="P:folic acid metabolic process"/>
    <property type="evidence" value="ECO:0007669"/>
    <property type="project" value="TreeGrafter"/>
</dbReference>
<dbReference type="GO" id="GO:0004146">
    <property type="term" value="F:dihydrofolate reductase activity"/>
    <property type="evidence" value="ECO:0007669"/>
    <property type="project" value="UniProtKB-EC"/>
</dbReference>
<evidence type="ECO:0000313" key="12">
    <source>
        <dbReference type="Proteomes" id="UP000321532"/>
    </source>
</evidence>
<comment type="caution">
    <text evidence="11">The sequence shown here is derived from an EMBL/GenBank/DDBJ whole genome shotgun (WGS) entry which is preliminary data.</text>
</comment>
<dbReference type="SUPFAM" id="SSF53597">
    <property type="entry name" value="Dihydrofolate reductase-like"/>
    <property type="match status" value="1"/>
</dbReference>
<dbReference type="GO" id="GO:0005829">
    <property type="term" value="C:cytosol"/>
    <property type="evidence" value="ECO:0007669"/>
    <property type="project" value="TreeGrafter"/>
</dbReference>